<sequence>MLIRNPRVLYQQTPTPMLVSRRATTARQSIELCHPLPRTNIESGCIAPAIEIDRRFLSSIINKHPLRCWLVDARRQPDNPLNSVILYLERTLNRVSAFTHFDPDALHQQSKSTGVSSLPSSTSTHFDAVRLVDARRQPDNPLNSVILYLERTLNRVSAFTHFDPAPVNDRFWNEWADWRLQLCSPSFPGVSSRRATTARRSALLNSVIIELEH</sequence>
<proteinExistence type="predicted"/>
<name>A0A5B0Q7L7_PUCGR</name>
<evidence type="ECO:0000313" key="2">
    <source>
        <dbReference type="Proteomes" id="UP000324748"/>
    </source>
</evidence>
<evidence type="ECO:0000313" key="1">
    <source>
        <dbReference type="EMBL" id="KAA1109137.1"/>
    </source>
</evidence>
<dbReference type="AlphaFoldDB" id="A0A5B0Q7L7"/>
<organism evidence="1 2">
    <name type="scientific">Puccinia graminis f. sp. tritici</name>
    <dbReference type="NCBI Taxonomy" id="56615"/>
    <lineage>
        <taxon>Eukaryota</taxon>
        <taxon>Fungi</taxon>
        <taxon>Dikarya</taxon>
        <taxon>Basidiomycota</taxon>
        <taxon>Pucciniomycotina</taxon>
        <taxon>Pucciniomycetes</taxon>
        <taxon>Pucciniales</taxon>
        <taxon>Pucciniaceae</taxon>
        <taxon>Puccinia</taxon>
    </lineage>
</organism>
<dbReference type="EMBL" id="VSWC01000028">
    <property type="protein sequence ID" value="KAA1109137.1"/>
    <property type="molecule type" value="Genomic_DNA"/>
</dbReference>
<reference evidence="1 2" key="1">
    <citation type="submission" date="2019-05" db="EMBL/GenBank/DDBJ databases">
        <title>Emergence of the Ug99 lineage of the wheat stem rust pathogen through somatic hybridization.</title>
        <authorList>
            <person name="Li F."/>
            <person name="Upadhyaya N.M."/>
            <person name="Sperschneider J."/>
            <person name="Matny O."/>
            <person name="Nguyen-Phuc H."/>
            <person name="Mago R."/>
            <person name="Raley C."/>
            <person name="Miller M.E."/>
            <person name="Silverstein K.A.T."/>
            <person name="Henningsen E."/>
            <person name="Hirsch C.D."/>
            <person name="Visser B."/>
            <person name="Pretorius Z.A."/>
            <person name="Steffenson B.J."/>
            <person name="Schwessinger B."/>
            <person name="Dodds P.N."/>
            <person name="Figueroa M."/>
        </authorList>
    </citation>
    <scope>NUCLEOTIDE SEQUENCE [LARGE SCALE GENOMIC DNA]</scope>
    <source>
        <strain evidence="1">21-0</strain>
    </source>
</reference>
<protein>
    <submittedName>
        <fullName evidence="1">Uncharacterized protein</fullName>
    </submittedName>
</protein>
<keyword evidence="2" id="KW-1185">Reference proteome</keyword>
<comment type="caution">
    <text evidence="1">The sequence shown here is derived from an EMBL/GenBank/DDBJ whole genome shotgun (WGS) entry which is preliminary data.</text>
</comment>
<dbReference type="Proteomes" id="UP000324748">
    <property type="component" value="Unassembled WGS sequence"/>
</dbReference>
<gene>
    <name evidence="1" type="ORF">PGT21_034033</name>
</gene>
<accession>A0A5B0Q7L7</accession>